<dbReference type="RefSeq" id="WP_380866429.1">
    <property type="nucleotide sequence ID" value="NZ_JBHUMA010000003.1"/>
</dbReference>
<protein>
    <submittedName>
        <fullName evidence="2">Helix-turn-helix domain-containing protein</fullName>
    </submittedName>
</protein>
<dbReference type="Gene3D" id="3.30.950.30">
    <property type="entry name" value="Schlafen, AAA domain"/>
    <property type="match status" value="1"/>
</dbReference>
<dbReference type="InterPro" id="IPR038461">
    <property type="entry name" value="Schlafen_AlbA_2_dom_sf"/>
</dbReference>
<proteinExistence type="predicted"/>
<organism evidence="2 3">
    <name type="scientific">Sphingobacterium corticis</name>
    <dbReference type="NCBI Taxonomy" id="1812823"/>
    <lineage>
        <taxon>Bacteria</taxon>
        <taxon>Pseudomonadati</taxon>
        <taxon>Bacteroidota</taxon>
        <taxon>Sphingobacteriia</taxon>
        <taxon>Sphingobacteriales</taxon>
        <taxon>Sphingobacteriaceae</taxon>
        <taxon>Sphingobacterium</taxon>
    </lineage>
</organism>
<dbReference type="Pfam" id="PF04326">
    <property type="entry name" value="SLFN_AlbA_2"/>
    <property type="match status" value="1"/>
</dbReference>
<evidence type="ECO:0000313" key="3">
    <source>
        <dbReference type="Proteomes" id="UP001597393"/>
    </source>
</evidence>
<keyword evidence="3" id="KW-1185">Reference proteome</keyword>
<sequence>MSFCERILNKDIRELKFDDIENYFMEPREETEYLEFKSGDGDFDESFVKNIIRTTAAFLNSSGGLLIWGAPRETSREKGKPKITQGDLVPLKISKSKDDLINKLCTSISYMPIGIKVEKLQKDDQYIYIFEVLESLTKPHQCTSNSMYYIRLDGQTKPAPHYIIEALFRQTKFSELRGSLKIVDMAFEDDRLKVTVLIQIDNLSRYAIEPLLTMSVDTERGVFVNDETYFNNFGQTPVHFGMKRSAEIDIYFNKNDINEKDEPFFIRLYFAGNNSLGRLSKYMIDLSHFKNSTEYGDTDYENIKTVVHSEENIPLTEIS</sequence>
<evidence type="ECO:0000259" key="1">
    <source>
        <dbReference type="Pfam" id="PF04326"/>
    </source>
</evidence>
<evidence type="ECO:0000313" key="2">
    <source>
        <dbReference type="EMBL" id="MFD2597336.1"/>
    </source>
</evidence>
<dbReference type="Proteomes" id="UP001597393">
    <property type="component" value="Unassembled WGS sequence"/>
</dbReference>
<gene>
    <name evidence="2" type="ORF">ACFSQ3_00110</name>
</gene>
<name>A0ABW5NDT6_9SPHI</name>
<comment type="caution">
    <text evidence="2">The sequence shown here is derived from an EMBL/GenBank/DDBJ whole genome shotgun (WGS) entry which is preliminary data.</text>
</comment>
<accession>A0ABW5NDT6</accession>
<reference evidence="3" key="1">
    <citation type="journal article" date="2019" name="Int. J. Syst. Evol. Microbiol.">
        <title>The Global Catalogue of Microorganisms (GCM) 10K type strain sequencing project: providing services to taxonomists for standard genome sequencing and annotation.</title>
        <authorList>
            <consortium name="The Broad Institute Genomics Platform"/>
            <consortium name="The Broad Institute Genome Sequencing Center for Infectious Disease"/>
            <person name="Wu L."/>
            <person name="Ma J."/>
        </authorList>
    </citation>
    <scope>NUCLEOTIDE SEQUENCE [LARGE SCALE GENOMIC DNA]</scope>
    <source>
        <strain evidence="3">KCTC 42248</strain>
    </source>
</reference>
<dbReference type="InterPro" id="IPR007421">
    <property type="entry name" value="Schlafen_AlbA_2_dom"/>
</dbReference>
<dbReference type="EMBL" id="JBHUMA010000003">
    <property type="protein sequence ID" value="MFD2597336.1"/>
    <property type="molecule type" value="Genomic_DNA"/>
</dbReference>
<feature type="domain" description="Schlafen AlbA-2" evidence="1">
    <location>
        <begin position="30"/>
        <end position="159"/>
    </location>
</feature>